<evidence type="ECO:0008006" key="4">
    <source>
        <dbReference type="Google" id="ProtNLM"/>
    </source>
</evidence>
<dbReference type="STRING" id="1435349.PW52_01505"/>
<dbReference type="Proteomes" id="UP000032578">
    <property type="component" value="Unassembled WGS sequence"/>
</dbReference>
<dbReference type="EMBL" id="JTDW01000001">
    <property type="protein sequence ID" value="KJD37158.1"/>
    <property type="molecule type" value="Genomic_DNA"/>
</dbReference>
<reference evidence="2 3" key="1">
    <citation type="submission" date="2014-11" db="EMBL/GenBank/DDBJ databases">
        <title>Tamlana sedimentorum sp. nov., isolated from shallow sand sediments of the Sea of Japan.</title>
        <authorList>
            <person name="Romanenko L.A."/>
        </authorList>
    </citation>
    <scope>NUCLEOTIDE SEQUENCE [LARGE SCALE GENOMIC DNA]</scope>
    <source>
        <strain evidence="2 3">JCM 19808</strain>
    </source>
</reference>
<dbReference type="SUPFAM" id="SSF48452">
    <property type="entry name" value="TPR-like"/>
    <property type="match status" value="1"/>
</dbReference>
<sequence length="600" mass="69681">MEPITIISSAILSQLQTSAVVNAIVSSFIGSRSDELLCKGTKHLFNKIKNNVEEPANHDIQKAVRKAYLCATHVTTDEVKNDTDLKEIKSYLKKELSKLKKPNIRFPKTELDSKFEQLLNPKGNSVDEQLPTIKLSLKEMLFEELRLMKLRVPLELKNKIMNGWNEGNKHYDWYELMCAFATEDFKSNERIRAVIQTDYLSILTQQSNDINIKIDDVVSHLEAIEAAYKPILVKVETIISIVENTNEKVNQIDKKVDDLVEALKQKTGGKKNIPFNTEGLKASSNYNKIKTKLEALYLDEENLRIEIEDYKLEVKEANSNNLERKKRLLNNAEQNRLEVNKQRIDTEKELEIFVSDVLNLAKLLNSEELINNNELSTIKALFKQGKYHEVNELLNEDKLYKELESINTEKHELSQKFLVKAQTTVIEKKENWFNLAYKYYQEAINLEETANNLFEFAYFLGIHRKISNAIFYYNKCLSLRRKLAVENPNAFLADVAMTLNNLAILQSDNKDFQNAEKNYREALDILRKLAKENPKHFDLDYAETLINFSIFYLKNIPNKEKSLQYVNKAINHIAPYIKTIFWAQQLQSTADKIITHWENN</sequence>
<comment type="caution">
    <text evidence="2">The sequence shown here is derived from an EMBL/GenBank/DDBJ whole genome shotgun (WGS) entry which is preliminary data.</text>
</comment>
<dbReference type="AlphaFoldDB" id="A0A0D7WEM9"/>
<evidence type="ECO:0000313" key="3">
    <source>
        <dbReference type="Proteomes" id="UP000032578"/>
    </source>
</evidence>
<dbReference type="OrthoDB" id="1400578at2"/>
<proteinExistence type="predicted"/>
<dbReference type="RefSeq" id="WP_044631146.1">
    <property type="nucleotide sequence ID" value="NZ_JTDW01000001.1"/>
</dbReference>
<keyword evidence="1" id="KW-0175">Coiled coil</keyword>
<feature type="coiled-coil region" evidence="1">
    <location>
        <begin position="293"/>
        <end position="349"/>
    </location>
</feature>
<keyword evidence="3" id="KW-1185">Reference proteome</keyword>
<evidence type="ECO:0000256" key="1">
    <source>
        <dbReference type="SAM" id="Coils"/>
    </source>
</evidence>
<name>A0A0D7WEM9_9FLAO</name>
<dbReference type="InterPro" id="IPR011990">
    <property type="entry name" value="TPR-like_helical_dom_sf"/>
</dbReference>
<dbReference type="InterPro" id="IPR019734">
    <property type="entry name" value="TPR_rpt"/>
</dbReference>
<dbReference type="SMART" id="SM00028">
    <property type="entry name" value="TPR"/>
    <property type="match status" value="2"/>
</dbReference>
<protein>
    <recommendedName>
        <fullName evidence="4">Tetratricopeptide repeat protein</fullName>
    </recommendedName>
</protein>
<evidence type="ECO:0000313" key="2">
    <source>
        <dbReference type="EMBL" id="KJD37158.1"/>
    </source>
</evidence>
<organism evidence="2 3">
    <name type="scientific">Neotamlana sedimentorum</name>
    <dbReference type="NCBI Taxonomy" id="1435349"/>
    <lineage>
        <taxon>Bacteria</taxon>
        <taxon>Pseudomonadati</taxon>
        <taxon>Bacteroidota</taxon>
        <taxon>Flavobacteriia</taxon>
        <taxon>Flavobacteriales</taxon>
        <taxon>Flavobacteriaceae</taxon>
        <taxon>Neotamlana</taxon>
    </lineage>
</organism>
<gene>
    <name evidence="2" type="ORF">PW52_01505</name>
</gene>
<dbReference type="PATRIC" id="fig|1435349.4.peg.307"/>
<accession>A0A0D7WEM9</accession>
<dbReference type="Gene3D" id="1.25.40.10">
    <property type="entry name" value="Tetratricopeptide repeat domain"/>
    <property type="match status" value="1"/>
</dbReference>